<gene>
    <name evidence="2" type="ORF">BCL90_2432</name>
    <name evidence="3" type="ORF">E3V97_05130</name>
</gene>
<evidence type="ECO:0000259" key="1">
    <source>
        <dbReference type="Pfam" id="PF13643"/>
    </source>
</evidence>
<feature type="domain" description="DUF4145" evidence="1">
    <location>
        <begin position="122"/>
        <end position="208"/>
    </location>
</feature>
<keyword evidence="5" id="KW-1185">Reference proteome</keyword>
<protein>
    <submittedName>
        <fullName evidence="3">DUF4145 domain-containing protein</fullName>
    </submittedName>
    <submittedName>
        <fullName evidence="2">Uncharacterized protein DUF4145</fullName>
    </submittedName>
</protein>
<evidence type="ECO:0000313" key="4">
    <source>
        <dbReference type="Proteomes" id="UP000273898"/>
    </source>
</evidence>
<dbReference type="Proteomes" id="UP000273898">
    <property type="component" value="Unassembled WGS sequence"/>
</dbReference>
<accession>A0A497Y5G8</accession>
<dbReference type="InterPro" id="IPR025285">
    <property type="entry name" value="DUF4145"/>
</dbReference>
<evidence type="ECO:0000313" key="2">
    <source>
        <dbReference type="EMBL" id="RLJ77347.1"/>
    </source>
</evidence>
<dbReference type="RefSeq" id="WP_121284106.1">
    <property type="nucleotide sequence ID" value="NZ_RCCK01000011.1"/>
</dbReference>
<dbReference type="AlphaFoldDB" id="A0A497Y5G8"/>
<proteinExistence type="predicted"/>
<organism evidence="2 4">
    <name type="scientific">Pedobacter alluvionis</name>
    <dbReference type="NCBI Taxonomy" id="475253"/>
    <lineage>
        <taxon>Bacteria</taxon>
        <taxon>Pseudomonadati</taxon>
        <taxon>Bacteroidota</taxon>
        <taxon>Sphingobacteriia</taxon>
        <taxon>Sphingobacteriales</taxon>
        <taxon>Sphingobacteriaceae</taxon>
        <taxon>Pedobacter</taxon>
    </lineage>
</organism>
<sequence length="237" mass="27258">MKKKTWTDWQINKPCPACGNGELISIKEKYVQTETRISSIQTTEQPNFPFTDYVFTEHLNCNYCDEIVVASGYKSEDNYPNPDGDHSMEIKYRSFIPAPNIIEIPKSCPVVVKKILIDSFGLFWMDENSCANKIRISVEALMDALKVKKTMITKKGRKEITLHSRILAYQNKRPDVSEFLLAIKWIGNGGSHLSNVTTDQILDAYRLLEYALELIYDDKKKDLTRISRAINKRKKAI</sequence>
<reference evidence="3 5" key="2">
    <citation type="submission" date="2019-03" db="EMBL/GenBank/DDBJ databases">
        <authorList>
            <person name="He R.-H."/>
        </authorList>
    </citation>
    <scope>NUCLEOTIDE SEQUENCE [LARGE SCALE GENOMIC DNA]</scope>
    <source>
        <strain evidence="3 5">DSM 19624</strain>
    </source>
</reference>
<evidence type="ECO:0000313" key="3">
    <source>
        <dbReference type="EMBL" id="TFB33431.1"/>
    </source>
</evidence>
<dbReference type="EMBL" id="SOPX01000001">
    <property type="protein sequence ID" value="TFB33431.1"/>
    <property type="molecule type" value="Genomic_DNA"/>
</dbReference>
<reference evidence="2 4" key="1">
    <citation type="submission" date="2018-10" db="EMBL/GenBank/DDBJ databases">
        <title>Genomic Encyclopedia of Archaeal and Bacterial Type Strains, Phase II (KMG-II): from individual species to whole genera.</title>
        <authorList>
            <person name="Goeker M."/>
        </authorList>
    </citation>
    <scope>NUCLEOTIDE SEQUENCE [LARGE SCALE GENOMIC DNA]</scope>
    <source>
        <strain evidence="2 4">DSM 19624</strain>
    </source>
</reference>
<comment type="caution">
    <text evidence="2">The sequence shown here is derived from an EMBL/GenBank/DDBJ whole genome shotgun (WGS) entry which is preliminary data.</text>
</comment>
<dbReference type="Proteomes" id="UP000297429">
    <property type="component" value="Unassembled WGS sequence"/>
</dbReference>
<dbReference type="EMBL" id="RCCK01000011">
    <property type="protein sequence ID" value="RLJ77347.1"/>
    <property type="molecule type" value="Genomic_DNA"/>
</dbReference>
<dbReference type="Pfam" id="PF13643">
    <property type="entry name" value="DUF4145"/>
    <property type="match status" value="1"/>
</dbReference>
<dbReference type="OrthoDB" id="4558460at2"/>
<name>A0A497Y5G8_9SPHI</name>
<evidence type="ECO:0000313" key="5">
    <source>
        <dbReference type="Proteomes" id="UP000297429"/>
    </source>
</evidence>